<feature type="region of interest" description="Disordered" evidence="6">
    <location>
        <begin position="241"/>
        <end position="262"/>
    </location>
</feature>
<feature type="domain" description="Response regulatory" evidence="7">
    <location>
        <begin position="15"/>
        <end position="135"/>
    </location>
</feature>
<comment type="caution">
    <text evidence="5">Lacks conserved residue(s) required for the propagation of feature annotation.</text>
</comment>
<dbReference type="GO" id="GO:0009736">
    <property type="term" value="P:cytokinin-activated signaling pathway"/>
    <property type="evidence" value="ECO:0007669"/>
    <property type="project" value="InterPro"/>
</dbReference>
<keyword evidence="9" id="KW-1185">Reference proteome</keyword>
<protein>
    <recommendedName>
        <fullName evidence="7">Response regulatory domain-containing protein</fullName>
    </recommendedName>
</protein>
<name>A0A835BK68_9POAL</name>
<dbReference type="Pfam" id="PF00072">
    <property type="entry name" value="Response_reg"/>
    <property type="match status" value="1"/>
</dbReference>
<dbReference type="OrthoDB" id="621781at2759"/>
<evidence type="ECO:0000256" key="3">
    <source>
        <dbReference type="ARBA" id="ARBA00023163"/>
    </source>
</evidence>
<keyword evidence="2" id="KW-0805">Transcription regulation</keyword>
<dbReference type="Gene3D" id="3.40.50.2300">
    <property type="match status" value="1"/>
</dbReference>
<dbReference type="InterPro" id="IPR009057">
    <property type="entry name" value="Homeodomain-like_sf"/>
</dbReference>
<dbReference type="InterPro" id="IPR006447">
    <property type="entry name" value="Myb_dom_plants"/>
</dbReference>
<dbReference type="PANTHER" id="PTHR43874">
    <property type="entry name" value="TWO-COMPONENT RESPONSE REGULATOR"/>
    <property type="match status" value="1"/>
</dbReference>
<evidence type="ECO:0000256" key="4">
    <source>
        <dbReference type="ARBA" id="ARBA00023242"/>
    </source>
</evidence>
<dbReference type="EMBL" id="JACEFO010001915">
    <property type="protein sequence ID" value="KAF8694022.1"/>
    <property type="molecule type" value="Genomic_DNA"/>
</dbReference>
<dbReference type="PANTHER" id="PTHR43874:SF92">
    <property type="entry name" value="TWO-COMPONENT RESPONSE REGULATOR ORR28"/>
    <property type="match status" value="1"/>
</dbReference>
<evidence type="ECO:0000256" key="6">
    <source>
        <dbReference type="SAM" id="MobiDB-lite"/>
    </source>
</evidence>
<dbReference type="PROSITE" id="PS50110">
    <property type="entry name" value="RESPONSE_REGULATORY"/>
    <property type="match status" value="1"/>
</dbReference>
<evidence type="ECO:0000313" key="9">
    <source>
        <dbReference type="Proteomes" id="UP000636709"/>
    </source>
</evidence>
<keyword evidence="4" id="KW-0539">Nucleus</keyword>
<dbReference type="GO" id="GO:0003677">
    <property type="term" value="F:DNA binding"/>
    <property type="evidence" value="ECO:0007669"/>
    <property type="project" value="InterPro"/>
</dbReference>
<organism evidence="8 9">
    <name type="scientific">Digitaria exilis</name>
    <dbReference type="NCBI Taxonomy" id="1010633"/>
    <lineage>
        <taxon>Eukaryota</taxon>
        <taxon>Viridiplantae</taxon>
        <taxon>Streptophyta</taxon>
        <taxon>Embryophyta</taxon>
        <taxon>Tracheophyta</taxon>
        <taxon>Spermatophyta</taxon>
        <taxon>Magnoliopsida</taxon>
        <taxon>Liliopsida</taxon>
        <taxon>Poales</taxon>
        <taxon>Poaceae</taxon>
        <taxon>PACMAD clade</taxon>
        <taxon>Panicoideae</taxon>
        <taxon>Panicodae</taxon>
        <taxon>Paniceae</taxon>
        <taxon>Anthephorinae</taxon>
        <taxon>Digitaria</taxon>
    </lineage>
</organism>
<feature type="compositionally biased region" description="Polar residues" evidence="6">
    <location>
        <begin position="245"/>
        <end position="262"/>
    </location>
</feature>
<dbReference type="GO" id="GO:0000160">
    <property type="term" value="P:phosphorelay signal transduction system"/>
    <property type="evidence" value="ECO:0007669"/>
    <property type="project" value="UniProtKB-KW"/>
</dbReference>
<reference evidence="8" key="1">
    <citation type="submission" date="2020-07" db="EMBL/GenBank/DDBJ databases">
        <title>Genome sequence and genetic diversity analysis of an under-domesticated orphan crop, white fonio (Digitaria exilis).</title>
        <authorList>
            <person name="Bennetzen J.L."/>
            <person name="Chen S."/>
            <person name="Ma X."/>
            <person name="Wang X."/>
            <person name="Yssel A.E.J."/>
            <person name="Chaluvadi S.R."/>
            <person name="Johnson M."/>
            <person name="Gangashetty P."/>
            <person name="Hamidou F."/>
            <person name="Sanogo M.D."/>
            <person name="Zwaenepoel A."/>
            <person name="Wallace J."/>
            <person name="Van De Peer Y."/>
            <person name="Van Deynze A."/>
        </authorList>
    </citation>
    <scope>NUCLEOTIDE SEQUENCE</scope>
    <source>
        <tissue evidence="8">Leaves</tissue>
    </source>
</reference>
<keyword evidence="1" id="KW-0902">Two-component regulatory system</keyword>
<evidence type="ECO:0000256" key="5">
    <source>
        <dbReference type="PROSITE-ProRule" id="PRU00169"/>
    </source>
</evidence>
<dbReference type="NCBIfam" id="TIGR01557">
    <property type="entry name" value="myb_SHAQKYF"/>
    <property type="match status" value="1"/>
</dbReference>
<dbReference type="SUPFAM" id="SSF46689">
    <property type="entry name" value="Homeodomain-like"/>
    <property type="match status" value="1"/>
</dbReference>
<dbReference type="InterPro" id="IPR011006">
    <property type="entry name" value="CheY-like_superfamily"/>
</dbReference>
<comment type="caution">
    <text evidence="8">The sequence shown here is derived from an EMBL/GenBank/DDBJ whole genome shotgun (WGS) entry which is preliminary data.</text>
</comment>
<dbReference type="Proteomes" id="UP000636709">
    <property type="component" value="Unassembled WGS sequence"/>
</dbReference>
<evidence type="ECO:0000313" key="8">
    <source>
        <dbReference type="EMBL" id="KAF8694022.1"/>
    </source>
</evidence>
<evidence type="ECO:0000259" key="7">
    <source>
        <dbReference type="PROSITE" id="PS50110"/>
    </source>
</evidence>
<keyword evidence="3" id="KW-0804">Transcription</keyword>
<evidence type="ECO:0000256" key="2">
    <source>
        <dbReference type="ARBA" id="ARBA00023015"/>
    </source>
</evidence>
<gene>
    <name evidence="8" type="ORF">HU200_038470</name>
</gene>
<dbReference type="AlphaFoldDB" id="A0A835BK68"/>
<dbReference type="InterPro" id="IPR001789">
    <property type="entry name" value="Sig_transdc_resp-reg_receiver"/>
</dbReference>
<dbReference type="SUPFAM" id="SSF52172">
    <property type="entry name" value="CheY-like"/>
    <property type="match status" value="1"/>
</dbReference>
<evidence type="ECO:0000256" key="1">
    <source>
        <dbReference type="ARBA" id="ARBA00023012"/>
    </source>
</evidence>
<accession>A0A835BK68</accession>
<dbReference type="Gene3D" id="1.10.10.60">
    <property type="entry name" value="Homeodomain-like"/>
    <property type="match status" value="1"/>
</dbReference>
<proteinExistence type="predicted"/>
<dbReference type="InterPro" id="IPR045279">
    <property type="entry name" value="ARR-like"/>
</dbReference>
<sequence length="389" mass="44079">MDTQRTGRQPGDKLSVIVVDENLWHANTARHMLAKHGFQVIVYISPVEALNFLKDHDIDFGLVALNMKEMHGFQFLGISRELHKDLQVLTLSFGAVMSADMTWKMMKTCVDLGARFLVKKPLDTSTVNNLWQHLNLKFARMEKIKDLFRGIEGNPPNACCLGYENSAYECGDGIKQKTNLMWTPYLESKFVCALDLLGEGATPKKIQMVMNIKSIKRKNISTHLQKHRKKIEKELCNKNRKMRNRGSSSSQPLRTCETSPNTLEYDDTDMEPIVITDNEMTSDQTESFAEETEGNKIYYEAMQRALRLGAVFDELQHCNDQTESYTEVIDHTFGGINVVVSEESHTVDVAREVMSKVTNSYEQVSDDGGETGVVKLVAYSDSEDDEIDP</sequence>